<dbReference type="InterPro" id="IPR006311">
    <property type="entry name" value="TAT_signal"/>
</dbReference>
<evidence type="ECO:0000256" key="1">
    <source>
        <dbReference type="SAM" id="SignalP"/>
    </source>
</evidence>
<reference evidence="2 3" key="1">
    <citation type="journal article" date="2018" name="Arch. Microbiol.">
        <title>New insights into the metabolic potential of the phototrophic purple bacterium Rhodopila globiformis DSM 161(T) from its draft genome sequence and evidence for a vanadium-dependent nitrogenase.</title>
        <authorList>
            <person name="Imhoff J.F."/>
            <person name="Rahn T."/>
            <person name="Kunzel S."/>
            <person name="Neulinger S.C."/>
        </authorList>
    </citation>
    <scope>NUCLEOTIDE SEQUENCE [LARGE SCALE GENOMIC DNA]</scope>
    <source>
        <strain evidence="2 3">DSM 161</strain>
    </source>
</reference>
<dbReference type="Proteomes" id="UP000239724">
    <property type="component" value="Unassembled WGS sequence"/>
</dbReference>
<gene>
    <name evidence="2" type="ORF">CCS01_05585</name>
</gene>
<organism evidence="2 3">
    <name type="scientific">Rhodopila globiformis</name>
    <name type="common">Rhodopseudomonas globiformis</name>
    <dbReference type="NCBI Taxonomy" id="1071"/>
    <lineage>
        <taxon>Bacteria</taxon>
        <taxon>Pseudomonadati</taxon>
        <taxon>Pseudomonadota</taxon>
        <taxon>Alphaproteobacteria</taxon>
        <taxon>Acetobacterales</taxon>
        <taxon>Acetobacteraceae</taxon>
        <taxon>Rhodopila</taxon>
    </lineage>
</organism>
<dbReference type="AlphaFoldDB" id="A0A2S6NLG0"/>
<feature type="signal peptide" evidence="1">
    <location>
        <begin position="1"/>
        <end position="31"/>
    </location>
</feature>
<dbReference type="OrthoDB" id="8218312at2"/>
<proteinExistence type="predicted"/>
<sequence length="221" mass="24156">MPTRRDKMRTSNVVGLACAVVALLAPLTAVAEHNDLREFRIGMPVSALPQSGYGGFTCAAEPAKTLSGWGDYKACPAGTDGMHAVSFRYDGNPSTEGKTIVAGQPVTLTLLIDDQAEVGGLRIDTDPHARLYLHKKAHLFAIQVRERFGADGWTCRKFEPTATEQPVGGVFFHDHCEKATETRRYLLDRELFRDPAKPLIDFTDATQLTILKPDSAQTAGR</sequence>
<comment type="caution">
    <text evidence="2">The sequence shown here is derived from an EMBL/GenBank/DDBJ whole genome shotgun (WGS) entry which is preliminary data.</text>
</comment>
<dbReference type="PROSITE" id="PS51318">
    <property type="entry name" value="TAT"/>
    <property type="match status" value="1"/>
</dbReference>
<dbReference type="RefSeq" id="WP_104517860.1">
    <property type="nucleotide sequence ID" value="NZ_NHRY01000061.1"/>
</dbReference>
<keyword evidence="1" id="KW-0732">Signal</keyword>
<evidence type="ECO:0008006" key="4">
    <source>
        <dbReference type="Google" id="ProtNLM"/>
    </source>
</evidence>
<dbReference type="EMBL" id="NHRY01000061">
    <property type="protein sequence ID" value="PPQ36165.1"/>
    <property type="molecule type" value="Genomic_DNA"/>
</dbReference>
<name>A0A2S6NLG0_RHOGL</name>
<accession>A0A2S6NLG0</accession>
<evidence type="ECO:0000313" key="3">
    <source>
        <dbReference type="Proteomes" id="UP000239724"/>
    </source>
</evidence>
<feature type="chain" id="PRO_5018139935" description="Secreted protein" evidence="1">
    <location>
        <begin position="32"/>
        <end position="221"/>
    </location>
</feature>
<protein>
    <recommendedName>
        <fullName evidence="4">Secreted protein</fullName>
    </recommendedName>
</protein>
<evidence type="ECO:0000313" key="2">
    <source>
        <dbReference type="EMBL" id="PPQ36165.1"/>
    </source>
</evidence>
<keyword evidence="3" id="KW-1185">Reference proteome</keyword>